<dbReference type="Pfam" id="PF03808">
    <property type="entry name" value="Glyco_tran_WecG"/>
    <property type="match status" value="1"/>
</dbReference>
<name>A0A4Q7JB59_9PSEU</name>
<keyword evidence="4" id="KW-1185">Reference proteome</keyword>
<gene>
    <name evidence="3" type="ORF">EWH70_09650</name>
</gene>
<dbReference type="InterPro" id="IPR004629">
    <property type="entry name" value="WecG_TagA_CpsF"/>
</dbReference>
<evidence type="ECO:0000256" key="1">
    <source>
        <dbReference type="ARBA" id="ARBA00022676"/>
    </source>
</evidence>
<accession>A0A4Q7JB59</accession>
<evidence type="ECO:0000313" key="4">
    <source>
        <dbReference type="Proteomes" id="UP000292003"/>
    </source>
</evidence>
<dbReference type="PANTHER" id="PTHR34136">
    <property type="match status" value="1"/>
</dbReference>
<dbReference type="Proteomes" id="UP000292003">
    <property type="component" value="Unassembled WGS sequence"/>
</dbReference>
<dbReference type="EMBL" id="SFCC01000004">
    <property type="protein sequence ID" value="RZQ64236.1"/>
    <property type="molecule type" value="Genomic_DNA"/>
</dbReference>
<protein>
    <submittedName>
        <fullName evidence="3">Glycosyltransferase</fullName>
    </submittedName>
</protein>
<keyword evidence="1" id="KW-0328">Glycosyltransferase</keyword>
<sequence>MNVDSSTAVRIGVLDVLPLRERELVEHVDTAWRRGTGGWIVTANVDILRTAGRDAGAAALIGNADLVVADGMPLVWASRLAGTPVPERVTGASLVFSLSGAAARAGRSVYLLGGKPGVPEAAATALAEQHPGLRIAGTDSPPLGFQHTAATLEPVLRKVRDAEPDLVLVALGFPKQEHTIRRLRQLWPPAWYVGCGAGIPMAAGEFRRAPEVMQRMGAEWLHRLAQEPRRLARRYLVHDAPFALQLLAGAACTRVRRWGRG</sequence>
<evidence type="ECO:0000256" key="2">
    <source>
        <dbReference type="ARBA" id="ARBA00022679"/>
    </source>
</evidence>
<evidence type="ECO:0000313" key="3">
    <source>
        <dbReference type="EMBL" id="RZQ64236.1"/>
    </source>
</evidence>
<reference evidence="3 4" key="1">
    <citation type="submission" date="2019-02" db="EMBL/GenBank/DDBJ databases">
        <title>Draft genome sequence of Amycolatopsis sp. 8-3EHSu isolated from roots of Suaeda maritima.</title>
        <authorList>
            <person name="Duangmal K."/>
            <person name="Chantavorakit T."/>
        </authorList>
    </citation>
    <scope>NUCLEOTIDE SEQUENCE [LARGE SCALE GENOMIC DNA]</scope>
    <source>
        <strain evidence="3 4">8-3EHSu</strain>
    </source>
</reference>
<organism evidence="3 4">
    <name type="scientific">Amycolatopsis suaedae</name>
    <dbReference type="NCBI Taxonomy" id="2510978"/>
    <lineage>
        <taxon>Bacteria</taxon>
        <taxon>Bacillati</taxon>
        <taxon>Actinomycetota</taxon>
        <taxon>Actinomycetes</taxon>
        <taxon>Pseudonocardiales</taxon>
        <taxon>Pseudonocardiaceae</taxon>
        <taxon>Amycolatopsis</taxon>
    </lineage>
</organism>
<proteinExistence type="predicted"/>
<dbReference type="NCBIfam" id="TIGR00696">
    <property type="entry name" value="wecG_tagA_cpsF"/>
    <property type="match status" value="1"/>
</dbReference>
<dbReference type="AlphaFoldDB" id="A0A4Q7JB59"/>
<keyword evidence="2 3" id="KW-0808">Transferase</keyword>
<dbReference type="OrthoDB" id="9771846at2"/>
<dbReference type="GO" id="GO:0016758">
    <property type="term" value="F:hexosyltransferase activity"/>
    <property type="evidence" value="ECO:0007669"/>
    <property type="project" value="TreeGrafter"/>
</dbReference>
<dbReference type="RefSeq" id="WP_130474949.1">
    <property type="nucleotide sequence ID" value="NZ_SFCC01000004.1"/>
</dbReference>
<dbReference type="PANTHER" id="PTHR34136:SF1">
    <property type="entry name" value="UDP-N-ACETYL-D-MANNOSAMINURONIC ACID TRANSFERASE"/>
    <property type="match status" value="1"/>
</dbReference>
<comment type="caution">
    <text evidence="3">The sequence shown here is derived from an EMBL/GenBank/DDBJ whole genome shotgun (WGS) entry which is preliminary data.</text>
</comment>
<dbReference type="CDD" id="cd06533">
    <property type="entry name" value="Glyco_transf_WecG_TagA"/>
    <property type="match status" value="1"/>
</dbReference>